<name>A0A7G3G9J9_9NEIS</name>
<feature type="transmembrane region" description="Helical" evidence="7">
    <location>
        <begin position="194"/>
        <end position="216"/>
    </location>
</feature>
<keyword evidence="5 7" id="KW-0472">Membrane</keyword>
<evidence type="ECO:0000256" key="7">
    <source>
        <dbReference type="SAM" id="Phobius"/>
    </source>
</evidence>
<keyword evidence="3 7" id="KW-0812">Transmembrane</keyword>
<dbReference type="FunFam" id="1.20.1080.10:FF:000011">
    <property type="entry name" value="Formate family transporter"/>
    <property type="match status" value="1"/>
</dbReference>
<organism evidence="8 9">
    <name type="scientific">Iodobacter fluviatilis</name>
    <dbReference type="NCBI Taxonomy" id="537"/>
    <lineage>
        <taxon>Bacteria</taxon>
        <taxon>Pseudomonadati</taxon>
        <taxon>Pseudomonadota</taxon>
        <taxon>Betaproteobacteria</taxon>
        <taxon>Neisseriales</taxon>
        <taxon>Chitinibacteraceae</taxon>
        <taxon>Iodobacter</taxon>
    </lineage>
</organism>
<dbReference type="PANTHER" id="PTHR30520">
    <property type="entry name" value="FORMATE TRANSPORTER-RELATED"/>
    <property type="match status" value="1"/>
</dbReference>
<evidence type="ECO:0000256" key="3">
    <source>
        <dbReference type="ARBA" id="ARBA00022692"/>
    </source>
</evidence>
<dbReference type="PROSITE" id="PS01005">
    <property type="entry name" value="FORMATE_NITRITE_TP_1"/>
    <property type="match status" value="1"/>
</dbReference>
<keyword evidence="2" id="KW-0813">Transport</keyword>
<protein>
    <submittedName>
        <fullName evidence="8">Formate transporter</fullName>
    </submittedName>
</protein>
<dbReference type="Gene3D" id="1.20.1080.10">
    <property type="entry name" value="Glycerol uptake facilitator protein"/>
    <property type="match status" value="1"/>
</dbReference>
<dbReference type="Proteomes" id="UP000515917">
    <property type="component" value="Chromosome"/>
</dbReference>
<feature type="transmembrane region" description="Helical" evidence="7">
    <location>
        <begin position="236"/>
        <end position="258"/>
    </location>
</feature>
<dbReference type="AlphaFoldDB" id="A0A7G3G9J9"/>
<evidence type="ECO:0000256" key="2">
    <source>
        <dbReference type="ARBA" id="ARBA00022448"/>
    </source>
</evidence>
<feature type="transmembrane region" description="Helical" evidence="7">
    <location>
        <begin position="64"/>
        <end position="88"/>
    </location>
</feature>
<proteinExistence type="inferred from homology"/>
<evidence type="ECO:0000256" key="6">
    <source>
        <dbReference type="ARBA" id="ARBA00049660"/>
    </source>
</evidence>
<dbReference type="InterPro" id="IPR024002">
    <property type="entry name" value="For/NO2_transpt_CS"/>
</dbReference>
<dbReference type="Pfam" id="PF01226">
    <property type="entry name" value="Form_Nir_trans"/>
    <property type="match status" value="1"/>
</dbReference>
<dbReference type="InterPro" id="IPR023271">
    <property type="entry name" value="Aquaporin-like"/>
</dbReference>
<evidence type="ECO:0000256" key="5">
    <source>
        <dbReference type="ARBA" id="ARBA00023136"/>
    </source>
</evidence>
<dbReference type="EMBL" id="CP025781">
    <property type="protein sequence ID" value="QBC44180.1"/>
    <property type="molecule type" value="Genomic_DNA"/>
</dbReference>
<dbReference type="RefSeq" id="WP_130106730.1">
    <property type="nucleotide sequence ID" value="NZ_CP025781.1"/>
</dbReference>
<evidence type="ECO:0000313" key="9">
    <source>
        <dbReference type="Proteomes" id="UP000515917"/>
    </source>
</evidence>
<comment type="similarity">
    <text evidence="6">Belongs to the FNT transporter (TC 1.A.16) family.</text>
</comment>
<gene>
    <name evidence="8" type="ORF">C1H71_11980</name>
</gene>
<comment type="subcellular location">
    <subcellularLocation>
        <location evidence="1">Membrane</location>
        <topology evidence="1">Multi-pass membrane protein</topology>
    </subcellularLocation>
</comment>
<dbReference type="NCBIfam" id="TIGR00790">
    <property type="entry name" value="fnt"/>
    <property type="match status" value="1"/>
</dbReference>
<reference evidence="8 9" key="1">
    <citation type="submission" date="2018-01" db="EMBL/GenBank/DDBJ databases">
        <title>Genome sequence of Iodobacter sp. strain PCH194 isolated from Indian Trans-Himalaya.</title>
        <authorList>
            <person name="Kumar V."/>
            <person name="Thakur V."/>
            <person name="Kumar S."/>
            <person name="Singh D."/>
        </authorList>
    </citation>
    <scope>NUCLEOTIDE SEQUENCE [LARGE SCALE GENOMIC DNA]</scope>
    <source>
        <strain evidence="8 9">PCH194</strain>
    </source>
</reference>
<accession>A0A7G3G9J9</accession>
<dbReference type="GO" id="GO:0005886">
    <property type="term" value="C:plasma membrane"/>
    <property type="evidence" value="ECO:0007669"/>
    <property type="project" value="TreeGrafter"/>
</dbReference>
<dbReference type="InterPro" id="IPR000292">
    <property type="entry name" value="For/NO2_transpt"/>
</dbReference>
<sequence>MSEMNSPAQVVDYVDHAASEKAALPFSRLLVMAIMGGVYIGLGGLLALVVAGGSPALQASNPGLVKLLFGAVFPLGFIAVVLTGTDLFTSNCATQVVALWRKNVSPKTVVRVWCVSYLGNFMGACFAAWAYTSATDLFTPDQPWTQYLLSMAHHKLENPFMVSFMRGVLANLLVCIATWQGYSAKDTLGRMVGIWLPVMGFVALGMEHSIANMFFIPAAMLAGFDVTWSHFFIANLVPVTLGNLVGGAIFVGLPYVWLYTKSERNTEPEKIQSLVKRIDAGH</sequence>
<evidence type="ECO:0000313" key="8">
    <source>
        <dbReference type="EMBL" id="QBC44180.1"/>
    </source>
</evidence>
<keyword evidence="9" id="KW-1185">Reference proteome</keyword>
<feature type="transmembrane region" description="Helical" evidence="7">
    <location>
        <begin position="29"/>
        <end position="52"/>
    </location>
</feature>
<feature type="transmembrane region" description="Helical" evidence="7">
    <location>
        <begin position="109"/>
        <end position="131"/>
    </location>
</feature>
<evidence type="ECO:0000256" key="4">
    <source>
        <dbReference type="ARBA" id="ARBA00022989"/>
    </source>
</evidence>
<evidence type="ECO:0000256" key="1">
    <source>
        <dbReference type="ARBA" id="ARBA00004141"/>
    </source>
</evidence>
<dbReference type="KEGG" id="ifl:C1H71_11980"/>
<feature type="transmembrane region" description="Helical" evidence="7">
    <location>
        <begin position="160"/>
        <end position="182"/>
    </location>
</feature>
<keyword evidence="4 7" id="KW-1133">Transmembrane helix</keyword>
<dbReference type="GO" id="GO:0015499">
    <property type="term" value="F:formate transmembrane transporter activity"/>
    <property type="evidence" value="ECO:0007669"/>
    <property type="project" value="TreeGrafter"/>
</dbReference>
<dbReference type="PANTHER" id="PTHR30520:SF6">
    <property type="entry name" value="FORMATE_NITRATE FAMILY TRANSPORTER (EUROFUNG)"/>
    <property type="match status" value="1"/>
</dbReference>